<feature type="region of interest" description="Disordered" evidence="6">
    <location>
        <begin position="591"/>
        <end position="613"/>
    </location>
</feature>
<feature type="region of interest" description="Disordered" evidence="6">
    <location>
        <begin position="1"/>
        <end position="24"/>
    </location>
</feature>
<evidence type="ECO:0000256" key="6">
    <source>
        <dbReference type="SAM" id="MobiDB-lite"/>
    </source>
</evidence>
<dbReference type="SMART" id="SM00415">
    <property type="entry name" value="HSF"/>
    <property type="match status" value="1"/>
</dbReference>
<feature type="compositionally biased region" description="Polar residues" evidence="6">
    <location>
        <begin position="60"/>
        <end position="84"/>
    </location>
</feature>
<sequence length="759" mass="82787">MASQSVSRKRPAPGTSPIPYQDAYAPPLAGLEEYAGLDPLVSDDQFLQFGYQPQADKPSTPYSEVATPQSQSYNSDIAPGSNQLARRPANPVVPRDQSHRDSSDLQWAEQADIQRVEVAWGDDLEDLKRRAQVAKREAQSKRKQIPPFVQKLASFLDDEKNTNLIRWSDDGNSFIVEDEDEFAKKLIPELFKHNNYTSFVRQLNMYGFHKMVGLSDNSMRASEKKAKSPSEYSNPYFRRGHPDLLWLIQKPRNTGQGAKGKLAPRRADFDQNEDEIEEIFEEIQQHHPQQQQPSKPKQQGRLAIGQGDATLPSEQLIAAMLHRLKREHEQLYGQAANFQDQHSRHENSINAILTFLATVYNRSLQGHEGVQGIANLFTGAIPQETNQSHVVDVGDYKFDQLNGTDGSIQRPFKRQPLLLKAAPTEAGPAATASPSSGGSPHEGRQTSRTSQAARNSVHHQGNVKDYFDVQNQQSQPRSVNQSDILSVIQNSNAKNSTPGTPAPDFSTVLNSLENSGGASPLTNTQRADMLRLINNQGSASNPGDNALTSPNPPPMPNNYDRRLAATKSDLDSLAKMQADQDRSVQNLTNLLQPLSPTGSIPGLGDGADVQPPPLDIDDFLSSSANYFPDFPPDQNFEFTNADINTSATTNTTGINFADLNDGDEELFGDVGSTSNGTNHGLPQNSNNGYNYLNVDGTADDSGGGGRVESMASSEGTSPTNTTATTDGDGQTPRSCANAAAESQVQGGNNSPTRKRKRVG</sequence>
<feature type="compositionally biased region" description="Polar residues" evidence="6">
    <location>
        <begin position="710"/>
        <end position="751"/>
    </location>
</feature>
<dbReference type="InterPro" id="IPR036390">
    <property type="entry name" value="WH_DNA-bd_sf"/>
</dbReference>
<dbReference type="InterPro" id="IPR036388">
    <property type="entry name" value="WH-like_DNA-bd_sf"/>
</dbReference>
<evidence type="ECO:0000259" key="7">
    <source>
        <dbReference type="SMART" id="SM00415"/>
    </source>
</evidence>
<dbReference type="EMBL" id="JAACFV010000162">
    <property type="protein sequence ID" value="KAF7503773.1"/>
    <property type="molecule type" value="Genomic_DNA"/>
</dbReference>
<dbReference type="PRINTS" id="PR00056">
    <property type="entry name" value="HSFDOMAIN"/>
</dbReference>
<feature type="region of interest" description="Disordered" evidence="6">
    <location>
        <begin position="47"/>
        <end position="108"/>
    </location>
</feature>
<dbReference type="AlphaFoldDB" id="A0A8H7E0P9"/>
<evidence type="ECO:0000313" key="8">
    <source>
        <dbReference type="EMBL" id="KAF7503773.1"/>
    </source>
</evidence>
<keyword evidence="4" id="KW-0539">Nucleus</keyword>
<dbReference type="GO" id="GO:0005634">
    <property type="term" value="C:nucleus"/>
    <property type="evidence" value="ECO:0007669"/>
    <property type="project" value="UniProtKB-SubCell"/>
</dbReference>
<feature type="region of interest" description="Disordered" evidence="6">
    <location>
        <begin position="423"/>
        <end position="457"/>
    </location>
</feature>
<feature type="compositionally biased region" description="Polar residues" evidence="6">
    <location>
        <begin position="671"/>
        <end position="690"/>
    </location>
</feature>
<gene>
    <name evidence="8" type="ORF">GJ744_003265</name>
</gene>
<dbReference type="GO" id="GO:0003700">
    <property type="term" value="F:DNA-binding transcription factor activity"/>
    <property type="evidence" value="ECO:0007669"/>
    <property type="project" value="InterPro"/>
</dbReference>
<protein>
    <recommendedName>
        <fullName evidence="7">HSF-type DNA-binding domain-containing protein</fullName>
    </recommendedName>
</protein>
<feature type="domain" description="HSF-type DNA-binding" evidence="7">
    <location>
        <begin position="144"/>
        <end position="251"/>
    </location>
</feature>
<feature type="compositionally biased region" description="Polar residues" evidence="6">
    <location>
        <begin position="507"/>
        <end position="522"/>
    </location>
</feature>
<dbReference type="PANTHER" id="PTHR10015">
    <property type="entry name" value="HEAT SHOCK TRANSCRIPTION FACTOR"/>
    <property type="match status" value="1"/>
</dbReference>
<feature type="region of interest" description="Disordered" evidence="6">
    <location>
        <begin position="665"/>
        <end position="759"/>
    </location>
</feature>
<evidence type="ECO:0000256" key="3">
    <source>
        <dbReference type="ARBA" id="ARBA00023125"/>
    </source>
</evidence>
<feature type="compositionally biased region" description="Polar residues" evidence="6">
    <location>
        <begin position="535"/>
        <end position="549"/>
    </location>
</feature>
<reference evidence="8" key="1">
    <citation type="submission" date="2020-02" db="EMBL/GenBank/DDBJ databases">
        <authorList>
            <person name="Palmer J.M."/>
        </authorList>
    </citation>
    <scope>NUCLEOTIDE SEQUENCE</scope>
    <source>
        <strain evidence="8">EPUS1.4</strain>
        <tissue evidence="8">Thallus</tissue>
    </source>
</reference>
<dbReference type="GO" id="GO:0043565">
    <property type="term" value="F:sequence-specific DNA binding"/>
    <property type="evidence" value="ECO:0007669"/>
    <property type="project" value="InterPro"/>
</dbReference>
<evidence type="ECO:0000256" key="5">
    <source>
        <dbReference type="RuleBase" id="RU004020"/>
    </source>
</evidence>
<comment type="subcellular location">
    <subcellularLocation>
        <location evidence="1">Nucleus</location>
    </subcellularLocation>
</comment>
<comment type="caution">
    <text evidence="8">The sequence shown here is derived from an EMBL/GenBank/DDBJ whole genome shotgun (WGS) entry which is preliminary data.</text>
</comment>
<dbReference type="PANTHER" id="PTHR10015:SF427">
    <property type="entry name" value="HEAT SHOCK FACTOR PROTEIN"/>
    <property type="match status" value="1"/>
</dbReference>
<evidence type="ECO:0000256" key="2">
    <source>
        <dbReference type="ARBA" id="ARBA00006403"/>
    </source>
</evidence>
<dbReference type="Proteomes" id="UP000606974">
    <property type="component" value="Unassembled WGS sequence"/>
</dbReference>
<dbReference type="InterPro" id="IPR000232">
    <property type="entry name" value="HSF_DNA-bd"/>
</dbReference>
<evidence type="ECO:0000256" key="4">
    <source>
        <dbReference type="ARBA" id="ARBA00023242"/>
    </source>
</evidence>
<keyword evidence="3" id="KW-0238">DNA-binding</keyword>
<evidence type="ECO:0000313" key="9">
    <source>
        <dbReference type="Proteomes" id="UP000606974"/>
    </source>
</evidence>
<dbReference type="SUPFAM" id="SSF46785">
    <property type="entry name" value="Winged helix' DNA-binding domain"/>
    <property type="match status" value="1"/>
</dbReference>
<comment type="similarity">
    <text evidence="2 5">Belongs to the HSF family.</text>
</comment>
<dbReference type="OrthoDB" id="60033at2759"/>
<evidence type="ECO:0000256" key="1">
    <source>
        <dbReference type="ARBA" id="ARBA00004123"/>
    </source>
</evidence>
<dbReference type="Gene3D" id="1.10.10.10">
    <property type="entry name" value="Winged helix-like DNA-binding domain superfamily/Winged helix DNA-binding domain"/>
    <property type="match status" value="1"/>
</dbReference>
<accession>A0A8H7E0P9</accession>
<organism evidence="8 9">
    <name type="scientific">Endocarpon pusillum</name>
    <dbReference type="NCBI Taxonomy" id="364733"/>
    <lineage>
        <taxon>Eukaryota</taxon>
        <taxon>Fungi</taxon>
        <taxon>Dikarya</taxon>
        <taxon>Ascomycota</taxon>
        <taxon>Pezizomycotina</taxon>
        <taxon>Eurotiomycetes</taxon>
        <taxon>Chaetothyriomycetidae</taxon>
        <taxon>Verrucariales</taxon>
        <taxon>Verrucariaceae</taxon>
        <taxon>Endocarpon</taxon>
    </lineage>
</organism>
<name>A0A8H7E0P9_9EURO</name>
<proteinExistence type="inferred from homology"/>
<feature type="region of interest" description="Disordered" evidence="6">
    <location>
        <begin position="491"/>
        <end position="522"/>
    </location>
</feature>
<dbReference type="Pfam" id="PF00447">
    <property type="entry name" value="HSF_DNA-bind"/>
    <property type="match status" value="1"/>
</dbReference>
<feature type="compositionally biased region" description="Low complexity" evidence="6">
    <location>
        <begin position="423"/>
        <end position="439"/>
    </location>
</feature>
<dbReference type="FunFam" id="1.10.10.10:FF:000173">
    <property type="entry name" value="Heat shock transcription factor Hsf1"/>
    <property type="match status" value="1"/>
</dbReference>
<keyword evidence="9" id="KW-1185">Reference proteome</keyword>
<feature type="region of interest" description="Disordered" evidence="6">
    <location>
        <begin position="535"/>
        <end position="557"/>
    </location>
</feature>